<dbReference type="InterPro" id="IPR014223">
    <property type="entry name" value="ABC_CydC/D"/>
</dbReference>
<feature type="transmembrane region" description="Helical" evidence="7">
    <location>
        <begin position="261"/>
        <end position="280"/>
    </location>
</feature>
<dbReference type="PROSITE" id="PS50893">
    <property type="entry name" value="ABC_TRANSPORTER_2"/>
    <property type="match status" value="1"/>
</dbReference>
<evidence type="ECO:0000259" key="8">
    <source>
        <dbReference type="PROSITE" id="PS50893"/>
    </source>
</evidence>
<dbReference type="SMART" id="SM00382">
    <property type="entry name" value="AAA"/>
    <property type="match status" value="1"/>
</dbReference>
<evidence type="ECO:0000256" key="2">
    <source>
        <dbReference type="ARBA" id="ARBA00022692"/>
    </source>
</evidence>
<gene>
    <name evidence="10" type="primary">cydC_1</name>
    <name evidence="10" type="ORF">GCM10023342_16030</name>
</gene>
<evidence type="ECO:0000313" key="11">
    <source>
        <dbReference type="Proteomes" id="UP001500074"/>
    </source>
</evidence>
<dbReference type="RefSeq" id="WP_051907409.1">
    <property type="nucleotide sequence ID" value="NZ_BAABKI010000018.1"/>
</dbReference>
<protein>
    <submittedName>
        <fullName evidence="10">Cysteine/glutathione ABC transporter ATP-binding protein/permease CydC</fullName>
    </submittedName>
</protein>
<dbReference type="InterPro" id="IPR036640">
    <property type="entry name" value="ABC1_TM_sf"/>
</dbReference>
<dbReference type="Pfam" id="PF00664">
    <property type="entry name" value="ABC_membrane"/>
    <property type="match status" value="1"/>
</dbReference>
<keyword evidence="2 7" id="KW-0812">Transmembrane</keyword>
<feature type="transmembrane region" description="Helical" evidence="7">
    <location>
        <begin position="53"/>
        <end position="73"/>
    </location>
</feature>
<feature type="domain" description="ABC transmembrane type-1" evidence="9">
    <location>
        <begin position="31"/>
        <end position="318"/>
    </location>
</feature>
<dbReference type="CDD" id="cd18585">
    <property type="entry name" value="ABC_6TM_CydC"/>
    <property type="match status" value="1"/>
</dbReference>
<keyword evidence="3" id="KW-0547">Nucleotide-binding</keyword>
<sequence>MTDRGGPTANETWRELRPYLAPLRAHAGLFILGIALNLLAFSASIGLIALSGWFLSATALAGLSAATAFNFYLPSAWIRLFVLVRTAGRYGERLTSHQATLKLLSALRERAYRHIEPLSPAALQRYGSGDLMTRLTADVDALDGLYLRVLMPSIVALWVIVGCGVVIGVFAPGIGLFAATALLASALLGPWLAWRRGQRHSARWQALDAQLRGRLIARLAAFSELLLYGRWTHERDTLLAAQRQRDAEERRLARLWGHSQLLTHTLLGISVTVTLALAAWLVDAGTLDPTLLALMGLAVLAAFEAIAPLPKAMQDLGRLRHAAARLNRLHAELPGVDYPDVDRATPGDARLKVEALRVCFDGIPALDDVTLAIASGEHVALLGATGSGKTTLLNALLRFVAPQRGTLSLGGAALDALSVPSLRQAFAVAPQDVHLFVASYRENLLIAAPEASDATLIELLEALGLGDWLASQPAGLDSYPDEGGSSLSGGQLRRFGVARALLYEAPVVLLDEPTEWLDEASASRVLAEIRRRCRGRTLLLATHRLRELDRFDRIAVLDAGRVLEFDTPQALLADARSRYAALRRRTVIAS</sequence>
<accession>A0ABP9RCI3</accession>
<evidence type="ECO:0000256" key="5">
    <source>
        <dbReference type="ARBA" id="ARBA00022989"/>
    </source>
</evidence>
<dbReference type="InterPro" id="IPR027417">
    <property type="entry name" value="P-loop_NTPase"/>
</dbReference>
<dbReference type="EMBL" id="BAABKI010000018">
    <property type="protein sequence ID" value="GAA5174624.1"/>
    <property type="molecule type" value="Genomic_DNA"/>
</dbReference>
<feature type="transmembrane region" description="Helical" evidence="7">
    <location>
        <begin position="149"/>
        <end position="170"/>
    </location>
</feature>
<proteinExistence type="predicted"/>
<dbReference type="InterPro" id="IPR039421">
    <property type="entry name" value="Type_1_exporter"/>
</dbReference>
<name>A0ABP9RCI3_9GAMM</name>
<dbReference type="InterPro" id="IPR003593">
    <property type="entry name" value="AAA+_ATPase"/>
</dbReference>
<reference evidence="11" key="1">
    <citation type="journal article" date="2019" name="Int. J. Syst. Evol. Microbiol.">
        <title>The Global Catalogue of Microorganisms (GCM) 10K type strain sequencing project: providing services to taxonomists for standard genome sequencing and annotation.</title>
        <authorList>
            <consortium name="The Broad Institute Genomics Platform"/>
            <consortium name="The Broad Institute Genome Sequencing Center for Infectious Disease"/>
            <person name="Wu L."/>
            <person name="Ma J."/>
        </authorList>
    </citation>
    <scope>NUCLEOTIDE SEQUENCE [LARGE SCALE GENOMIC DNA]</scope>
    <source>
        <strain evidence="11">JCM 18472</strain>
    </source>
</reference>
<evidence type="ECO:0000256" key="1">
    <source>
        <dbReference type="ARBA" id="ARBA00004651"/>
    </source>
</evidence>
<evidence type="ECO:0000256" key="4">
    <source>
        <dbReference type="ARBA" id="ARBA00022840"/>
    </source>
</evidence>
<organism evidence="10 11">
    <name type="scientific">Modicisalibacter zincidurans</name>
    <dbReference type="NCBI Taxonomy" id="1178777"/>
    <lineage>
        <taxon>Bacteria</taxon>
        <taxon>Pseudomonadati</taxon>
        <taxon>Pseudomonadota</taxon>
        <taxon>Gammaproteobacteria</taxon>
        <taxon>Oceanospirillales</taxon>
        <taxon>Halomonadaceae</taxon>
        <taxon>Modicisalibacter</taxon>
    </lineage>
</organism>
<keyword evidence="4 10" id="KW-0067">ATP-binding</keyword>
<evidence type="ECO:0000313" key="10">
    <source>
        <dbReference type="EMBL" id="GAA5174624.1"/>
    </source>
</evidence>
<dbReference type="SUPFAM" id="SSF90123">
    <property type="entry name" value="ABC transporter transmembrane region"/>
    <property type="match status" value="1"/>
</dbReference>
<feature type="transmembrane region" description="Helical" evidence="7">
    <location>
        <begin position="176"/>
        <end position="194"/>
    </location>
</feature>
<keyword evidence="5 7" id="KW-1133">Transmembrane helix</keyword>
<keyword evidence="6 7" id="KW-0472">Membrane</keyword>
<feature type="transmembrane region" description="Helical" evidence="7">
    <location>
        <begin position="292"/>
        <end position="310"/>
    </location>
</feature>
<comment type="subcellular location">
    <subcellularLocation>
        <location evidence="1">Cell membrane</location>
        <topology evidence="1">Multi-pass membrane protein</topology>
    </subcellularLocation>
</comment>
<dbReference type="NCBIfam" id="TIGR02868">
    <property type="entry name" value="CydC"/>
    <property type="match status" value="1"/>
</dbReference>
<evidence type="ECO:0000256" key="7">
    <source>
        <dbReference type="SAM" id="Phobius"/>
    </source>
</evidence>
<evidence type="ECO:0000256" key="3">
    <source>
        <dbReference type="ARBA" id="ARBA00022741"/>
    </source>
</evidence>
<dbReference type="InterPro" id="IPR011527">
    <property type="entry name" value="ABC1_TM_dom"/>
</dbReference>
<dbReference type="InterPro" id="IPR003439">
    <property type="entry name" value="ABC_transporter-like_ATP-bd"/>
</dbReference>
<dbReference type="Proteomes" id="UP001500074">
    <property type="component" value="Unassembled WGS sequence"/>
</dbReference>
<dbReference type="PANTHER" id="PTHR24221:SF654">
    <property type="entry name" value="ATP-BINDING CASSETTE SUB-FAMILY B MEMBER 6"/>
    <property type="match status" value="1"/>
</dbReference>
<dbReference type="Gene3D" id="3.40.50.300">
    <property type="entry name" value="P-loop containing nucleotide triphosphate hydrolases"/>
    <property type="match status" value="1"/>
</dbReference>
<dbReference type="InterPro" id="IPR017871">
    <property type="entry name" value="ABC_transporter-like_CS"/>
</dbReference>
<evidence type="ECO:0000259" key="9">
    <source>
        <dbReference type="PROSITE" id="PS50929"/>
    </source>
</evidence>
<dbReference type="PANTHER" id="PTHR24221">
    <property type="entry name" value="ATP-BINDING CASSETTE SUB-FAMILY B"/>
    <property type="match status" value="1"/>
</dbReference>
<dbReference type="Gene3D" id="1.20.1560.10">
    <property type="entry name" value="ABC transporter type 1, transmembrane domain"/>
    <property type="match status" value="1"/>
</dbReference>
<keyword evidence="11" id="KW-1185">Reference proteome</keyword>
<dbReference type="GO" id="GO:0005524">
    <property type="term" value="F:ATP binding"/>
    <property type="evidence" value="ECO:0007669"/>
    <property type="project" value="UniProtKB-KW"/>
</dbReference>
<dbReference type="SUPFAM" id="SSF52540">
    <property type="entry name" value="P-loop containing nucleoside triphosphate hydrolases"/>
    <property type="match status" value="1"/>
</dbReference>
<feature type="domain" description="ABC transporter" evidence="8">
    <location>
        <begin position="351"/>
        <end position="584"/>
    </location>
</feature>
<dbReference type="Pfam" id="PF00005">
    <property type="entry name" value="ABC_tran"/>
    <property type="match status" value="1"/>
</dbReference>
<evidence type="ECO:0000256" key="6">
    <source>
        <dbReference type="ARBA" id="ARBA00023136"/>
    </source>
</evidence>
<comment type="caution">
    <text evidence="10">The sequence shown here is derived from an EMBL/GenBank/DDBJ whole genome shotgun (WGS) entry which is preliminary data.</text>
</comment>
<feature type="transmembrane region" description="Helical" evidence="7">
    <location>
        <begin position="27"/>
        <end position="47"/>
    </location>
</feature>
<dbReference type="PROSITE" id="PS00211">
    <property type="entry name" value="ABC_TRANSPORTER_1"/>
    <property type="match status" value="1"/>
</dbReference>
<dbReference type="PROSITE" id="PS50929">
    <property type="entry name" value="ABC_TM1F"/>
    <property type="match status" value="1"/>
</dbReference>